<dbReference type="RefSeq" id="XP_070869647.1">
    <property type="nucleotide sequence ID" value="XM_071009265.1"/>
</dbReference>
<protein>
    <recommendedName>
        <fullName evidence="2">Serine aminopeptidase S33 domain-containing protein</fullName>
    </recommendedName>
</protein>
<evidence type="ECO:0000259" key="2">
    <source>
        <dbReference type="Pfam" id="PF12146"/>
    </source>
</evidence>
<feature type="domain" description="Serine aminopeptidase S33" evidence="2">
    <location>
        <begin position="102"/>
        <end position="236"/>
    </location>
</feature>
<evidence type="ECO:0000313" key="3">
    <source>
        <dbReference type="EMBL" id="KAL2270923.1"/>
    </source>
</evidence>
<dbReference type="InterPro" id="IPR029058">
    <property type="entry name" value="AB_hydrolase_fold"/>
</dbReference>
<organism evidence="3 4">
    <name type="scientific">Remersonia thermophila</name>
    <dbReference type="NCBI Taxonomy" id="72144"/>
    <lineage>
        <taxon>Eukaryota</taxon>
        <taxon>Fungi</taxon>
        <taxon>Dikarya</taxon>
        <taxon>Ascomycota</taxon>
        <taxon>Pezizomycotina</taxon>
        <taxon>Sordariomycetes</taxon>
        <taxon>Sordariomycetidae</taxon>
        <taxon>Sordariales</taxon>
        <taxon>Sordariales incertae sedis</taxon>
        <taxon>Remersonia</taxon>
    </lineage>
</organism>
<dbReference type="InterPro" id="IPR022742">
    <property type="entry name" value="Hydrolase_4"/>
</dbReference>
<dbReference type="EMBL" id="JAZGUE010000001">
    <property type="protein sequence ID" value="KAL2270923.1"/>
    <property type="molecule type" value="Genomic_DNA"/>
</dbReference>
<sequence>MPDSSASHPLLERTVSLMSSAASFLRLPAIASTGIVAVLTALLYFKQKTLIYPSHIPANARSDVPRPSQFNFKDYEELIIPTQDGEKLSAFYIRGPRGGDNSKLTVLMFHGNAGNIGHRLPIARMLIAATGCNVFMLEYRGYGISTGTPDEAGLNIDAQTALDYLRDRAETRDHKIVVYGQSLGGAVGIRLVAKNQASGAISGLILENTFLSMRKLIPQVMPPAKYLACLCHQVWPSDTLIPTIKVPTLFLSGLQDEIVPPIHMKRLYELCKAPVKVWKPLPGGDHNSSVIEEGYFEAIAEFLQGITADEKQ</sequence>
<keyword evidence="1" id="KW-0812">Transmembrane</keyword>
<comment type="caution">
    <text evidence="3">The sequence shown here is derived from an EMBL/GenBank/DDBJ whole genome shotgun (WGS) entry which is preliminary data.</text>
</comment>
<gene>
    <name evidence="3" type="ORF">VTJ83DRAFT_294</name>
</gene>
<reference evidence="3 4" key="1">
    <citation type="journal article" date="2024" name="Commun. Biol.">
        <title>Comparative genomic analysis of thermophilic fungi reveals convergent evolutionary adaptations and gene losses.</title>
        <authorList>
            <person name="Steindorff A.S."/>
            <person name="Aguilar-Pontes M.V."/>
            <person name="Robinson A.J."/>
            <person name="Andreopoulos B."/>
            <person name="LaButti K."/>
            <person name="Kuo A."/>
            <person name="Mondo S."/>
            <person name="Riley R."/>
            <person name="Otillar R."/>
            <person name="Haridas S."/>
            <person name="Lipzen A."/>
            <person name="Grimwood J."/>
            <person name="Schmutz J."/>
            <person name="Clum A."/>
            <person name="Reid I.D."/>
            <person name="Moisan M.C."/>
            <person name="Butler G."/>
            <person name="Nguyen T.T.M."/>
            <person name="Dewar K."/>
            <person name="Conant G."/>
            <person name="Drula E."/>
            <person name="Henrissat B."/>
            <person name="Hansel C."/>
            <person name="Singer S."/>
            <person name="Hutchinson M.I."/>
            <person name="de Vries R.P."/>
            <person name="Natvig D.O."/>
            <person name="Powell A.J."/>
            <person name="Tsang A."/>
            <person name="Grigoriev I.V."/>
        </authorList>
    </citation>
    <scope>NUCLEOTIDE SEQUENCE [LARGE SCALE GENOMIC DNA]</scope>
    <source>
        <strain evidence="3 4">ATCC 22073</strain>
    </source>
</reference>
<name>A0ABR4DKP3_9PEZI</name>
<dbReference type="SUPFAM" id="SSF53474">
    <property type="entry name" value="alpha/beta-Hydrolases"/>
    <property type="match status" value="1"/>
</dbReference>
<dbReference type="GeneID" id="98123909"/>
<keyword evidence="1" id="KW-1133">Transmembrane helix</keyword>
<proteinExistence type="predicted"/>
<evidence type="ECO:0000256" key="1">
    <source>
        <dbReference type="SAM" id="Phobius"/>
    </source>
</evidence>
<keyword evidence="4" id="KW-1185">Reference proteome</keyword>
<accession>A0ABR4DKP3</accession>
<dbReference type="Pfam" id="PF12146">
    <property type="entry name" value="Hydrolase_4"/>
    <property type="match status" value="1"/>
</dbReference>
<dbReference type="PANTHER" id="PTHR12277">
    <property type="entry name" value="ALPHA/BETA HYDROLASE DOMAIN-CONTAINING PROTEIN"/>
    <property type="match status" value="1"/>
</dbReference>
<dbReference type="Proteomes" id="UP001600064">
    <property type="component" value="Unassembled WGS sequence"/>
</dbReference>
<feature type="transmembrane region" description="Helical" evidence="1">
    <location>
        <begin position="24"/>
        <end position="45"/>
    </location>
</feature>
<dbReference type="PANTHER" id="PTHR12277:SF81">
    <property type="entry name" value="PROTEIN ABHD13"/>
    <property type="match status" value="1"/>
</dbReference>
<dbReference type="Gene3D" id="3.40.50.1820">
    <property type="entry name" value="alpha/beta hydrolase"/>
    <property type="match status" value="1"/>
</dbReference>
<evidence type="ECO:0000313" key="4">
    <source>
        <dbReference type="Proteomes" id="UP001600064"/>
    </source>
</evidence>
<keyword evidence="1" id="KW-0472">Membrane</keyword>